<name>A0A1V1P5L6_9BACT</name>
<protein>
    <recommendedName>
        <fullName evidence="3">Peptidase C-terminal archaeal/bacterial domain-containing protein</fullName>
    </recommendedName>
</protein>
<dbReference type="AlphaFoldDB" id="A0A1V1P5L6"/>
<reference evidence="2" key="1">
    <citation type="submission" date="2012-11" db="EMBL/GenBank/DDBJ databases">
        <authorList>
            <person name="Lucero-Rivera Y.E."/>
            <person name="Tovar-Ramirez D."/>
        </authorList>
    </citation>
    <scope>NUCLEOTIDE SEQUENCE [LARGE SCALE GENOMIC DNA]</scope>
    <source>
        <strain evidence="2">Araruama</strain>
    </source>
</reference>
<dbReference type="Gene3D" id="2.60.120.380">
    <property type="match status" value="2"/>
</dbReference>
<evidence type="ECO:0000313" key="2">
    <source>
        <dbReference type="Proteomes" id="UP000189670"/>
    </source>
</evidence>
<dbReference type="EMBL" id="ATBP01000475">
    <property type="protein sequence ID" value="ETR70157.1"/>
    <property type="molecule type" value="Genomic_DNA"/>
</dbReference>
<proteinExistence type="predicted"/>
<comment type="caution">
    <text evidence="1">The sequence shown here is derived from an EMBL/GenBank/DDBJ whole genome shotgun (WGS) entry which is preliminary data.</text>
</comment>
<accession>A0A1V1P5L6</accession>
<sequence length="314" mass="36363">MLKNSPENNLSAREPDNLIDTANEVQSLTQITGILPHPDDIDYFVIYSDRKQSVDIEFFSFSCPFDSEISIYKDNTSQRITQQTSQKGASVNIPLGMEIGVYYFIINRSGSVVHTLPYILKITPTETWYETEPNNTFLFASQLLLPESFKGELTTLNDIDIFYIDVNNMTNFKLKCHTTSQDNPIWLSLFRGSDFLKLLEIPININQAFEIPIGLNTDRYYFQFSGTTPEQIYYIQLQESELSSEILPDNRFKYACALEDNVTTHGTLIMNEKIITRLKHPHPHLNEFILKQQARHHRTNFLFFAMNSFIQSKK</sequence>
<dbReference type="SUPFAM" id="SSF89260">
    <property type="entry name" value="Collagen-binding domain"/>
    <property type="match status" value="1"/>
</dbReference>
<evidence type="ECO:0000313" key="1">
    <source>
        <dbReference type="EMBL" id="ETR70157.1"/>
    </source>
</evidence>
<dbReference type="Proteomes" id="UP000189670">
    <property type="component" value="Unassembled WGS sequence"/>
</dbReference>
<evidence type="ECO:0008006" key="3">
    <source>
        <dbReference type="Google" id="ProtNLM"/>
    </source>
</evidence>
<gene>
    <name evidence="1" type="ORF">OMM_03444</name>
</gene>
<organism evidence="1 2">
    <name type="scientific">Candidatus Magnetoglobus multicellularis str. Araruama</name>
    <dbReference type="NCBI Taxonomy" id="890399"/>
    <lineage>
        <taxon>Bacteria</taxon>
        <taxon>Pseudomonadati</taxon>
        <taxon>Thermodesulfobacteriota</taxon>
        <taxon>Desulfobacteria</taxon>
        <taxon>Desulfobacterales</taxon>
        <taxon>Desulfobacteraceae</taxon>
        <taxon>Candidatus Magnetoglobus</taxon>
    </lineage>
</organism>